<dbReference type="InterPro" id="IPR051260">
    <property type="entry name" value="Diverse_substr_monoxygenases"/>
</dbReference>
<dbReference type="Proteomes" id="UP001153404">
    <property type="component" value="Unassembled WGS sequence"/>
</dbReference>
<dbReference type="InterPro" id="IPR011251">
    <property type="entry name" value="Luciferase-like_dom"/>
</dbReference>
<feature type="binding site" evidence="6">
    <location>
        <position position="59"/>
    </location>
    <ligand>
        <name>FMN</name>
        <dbReference type="ChEBI" id="CHEBI:58210"/>
    </ligand>
</feature>
<feature type="binding site" evidence="6">
    <location>
        <position position="220"/>
    </location>
    <ligand>
        <name>FMN</name>
        <dbReference type="ChEBI" id="CHEBI:58210"/>
    </ligand>
</feature>
<feature type="compositionally biased region" description="Basic and acidic residues" evidence="7">
    <location>
        <begin position="361"/>
        <end position="377"/>
    </location>
</feature>
<evidence type="ECO:0000256" key="5">
    <source>
        <dbReference type="ARBA" id="ARBA00033748"/>
    </source>
</evidence>
<feature type="binding site" evidence="6">
    <location>
        <position position="221"/>
    </location>
    <ligand>
        <name>FMN</name>
        <dbReference type="ChEBI" id="CHEBI:58210"/>
    </ligand>
</feature>
<evidence type="ECO:0000313" key="10">
    <source>
        <dbReference type="Proteomes" id="UP001153404"/>
    </source>
</evidence>
<keyword evidence="1 6" id="KW-0285">Flavoprotein</keyword>
<dbReference type="PIRSF" id="PIRSF000337">
    <property type="entry name" value="NTA_MOA"/>
    <property type="match status" value="1"/>
</dbReference>
<feature type="compositionally biased region" description="Low complexity" evidence="7">
    <location>
        <begin position="412"/>
        <end position="424"/>
    </location>
</feature>
<dbReference type="InterPro" id="IPR016215">
    <property type="entry name" value="NTA_MOA"/>
</dbReference>
<feature type="binding site" evidence="6">
    <location>
        <position position="146"/>
    </location>
    <ligand>
        <name>FMN</name>
        <dbReference type="ChEBI" id="CHEBI:58210"/>
    </ligand>
</feature>
<dbReference type="NCBIfam" id="TIGR03860">
    <property type="entry name" value="FMN_nitrolo"/>
    <property type="match status" value="1"/>
</dbReference>
<dbReference type="GO" id="GO:0004497">
    <property type="term" value="F:monooxygenase activity"/>
    <property type="evidence" value="ECO:0007669"/>
    <property type="project" value="UniProtKB-KW"/>
</dbReference>
<comment type="caution">
    <text evidence="9">The sequence shown here is derived from an EMBL/GenBank/DDBJ whole genome shotgun (WGS) entry which is preliminary data.</text>
</comment>
<dbReference type="PANTHER" id="PTHR30011">
    <property type="entry name" value="ALKANESULFONATE MONOOXYGENASE-RELATED"/>
    <property type="match status" value="1"/>
</dbReference>
<comment type="similarity">
    <text evidence="5">Belongs to the NtaA/SnaA/DszA monooxygenase family.</text>
</comment>
<feature type="compositionally biased region" description="Basic residues" evidence="7">
    <location>
        <begin position="339"/>
        <end position="351"/>
    </location>
</feature>
<evidence type="ECO:0000313" key="9">
    <source>
        <dbReference type="EMBL" id="MDG0809206.1"/>
    </source>
</evidence>
<dbReference type="SUPFAM" id="SSF51679">
    <property type="entry name" value="Bacterial luciferase-like"/>
    <property type="match status" value="1"/>
</dbReference>
<dbReference type="PANTHER" id="PTHR30011:SF16">
    <property type="entry name" value="C2H2 FINGER DOMAIN TRANSCRIPTION FACTOR (EUROFUNG)-RELATED"/>
    <property type="match status" value="1"/>
</dbReference>
<feature type="compositionally biased region" description="Gly residues" evidence="7">
    <location>
        <begin position="378"/>
        <end position="388"/>
    </location>
</feature>
<keyword evidence="10" id="KW-1185">Reference proteome</keyword>
<dbReference type="AlphaFoldDB" id="A0A9X4KS29"/>
<evidence type="ECO:0000256" key="4">
    <source>
        <dbReference type="ARBA" id="ARBA00023033"/>
    </source>
</evidence>
<evidence type="ECO:0000256" key="2">
    <source>
        <dbReference type="ARBA" id="ARBA00022643"/>
    </source>
</evidence>
<feature type="binding site" evidence="6">
    <location>
        <position position="96"/>
    </location>
    <ligand>
        <name>FMN</name>
        <dbReference type="ChEBI" id="CHEBI:58210"/>
    </ligand>
</feature>
<evidence type="ECO:0000256" key="7">
    <source>
        <dbReference type="SAM" id="MobiDB-lite"/>
    </source>
</evidence>
<dbReference type="Pfam" id="PF00296">
    <property type="entry name" value="Bac_luciferase"/>
    <property type="match status" value="1"/>
</dbReference>
<organism evidence="9 10">
    <name type="scientific">Cohnella rhizosphaerae</name>
    <dbReference type="NCBI Taxonomy" id="1457232"/>
    <lineage>
        <taxon>Bacteria</taxon>
        <taxon>Bacillati</taxon>
        <taxon>Bacillota</taxon>
        <taxon>Bacilli</taxon>
        <taxon>Bacillales</taxon>
        <taxon>Paenibacillaceae</taxon>
        <taxon>Cohnella</taxon>
    </lineage>
</organism>
<sequence>MTDTNRKMHIGAALLATGEQMASWLYPGTPADGATNLAHYRHMVEKAEAGKLDFAFIADGLFINEVSMPQYLDRLEPVTTLSALSAYSSRIGLVGTVSATYSEPFTVARQFASLDHLSGGRAGWNLVTSALDGAALNHSRERHPAHGERYERASEHLKVVRGLWDSWEEDAFSRDKESGVFFDPDKMHRLDHQGKHFAVQGPLNIRRSPQGYPVVFQAGSSEAGKELAAEGADAVFTGMGGVQTVEASKRFYDDVKGRLSKYGRRRDELLILPGIAPVVGATQEEAEAKYERIAGLISIENALRYLGRWFNHHDFTQYPLDEPFPDLGGCRQRELQERHRQHQAAGARRRLNASPGCAPQRDAEGAARRDAGADRGRAGGVLPGGGGGRVHHPRACATGGDRRLRRPRRADPAAARAVPRGIRA</sequence>
<dbReference type="EMBL" id="JAPDIA010000003">
    <property type="protein sequence ID" value="MDG0809206.1"/>
    <property type="molecule type" value="Genomic_DNA"/>
</dbReference>
<keyword evidence="3 9" id="KW-0560">Oxidoreductase</keyword>
<feature type="binding site" evidence="6">
    <location>
        <position position="150"/>
    </location>
    <ligand>
        <name>FMN</name>
        <dbReference type="ChEBI" id="CHEBI:58210"/>
    </ligand>
</feature>
<dbReference type="InterPro" id="IPR036661">
    <property type="entry name" value="Luciferase-like_sf"/>
</dbReference>
<gene>
    <name evidence="9" type="ORF">OMP40_07320</name>
</gene>
<dbReference type="CDD" id="cd01095">
    <property type="entry name" value="Nitrilotriacetate_monoxgenase"/>
    <property type="match status" value="1"/>
</dbReference>
<dbReference type="Gene3D" id="3.20.20.30">
    <property type="entry name" value="Luciferase-like domain"/>
    <property type="match status" value="1"/>
</dbReference>
<protein>
    <submittedName>
        <fullName evidence="9">NtaA/DmoA family FMN-dependent monooxygenase</fullName>
        <ecNumber evidence="9">1.14.-.-</ecNumber>
    </submittedName>
</protein>
<reference evidence="9" key="1">
    <citation type="submission" date="2022-10" db="EMBL/GenBank/DDBJ databases">
        <title>Comparative genomic analysis of Cohnella hashimotonis sp. nov., isolated from the International Space Station.</title>
        <authorList>
            <person name="Simpson A."/>
            <person name="Venkateswaran K."/>
        </authorList>
    </citation>
    <scope>NUCLEOTIDE SEQUENCE</scope>
    <source>
        <strain evidence="9">DSM 28161</strain>
    </source>
</reference>
<proteinExistence type="inferred from homology"/>
<accession>A0A9X4KS29</accession>
<name>A0A9X4KS29_9BACL</name>
<dbReference type="RefSeq" id="WP_277530369.1">
    <property type="nucleotide sequence ID" value="NZ_JAPDIA010000003.1"/>
</dbReference>
<dbReference type="EC" id="1.14.-.-" evidence="9"/>
<evidence type="ECO:0000256" key="6">
    <source>
        <dbReference type="PIRSR" id="PIRSR000337-1"/>
    </source>
</evidence>
<keyword evidence="4 9" id="KW-0503">Monooxygenase</keyword>
<evidence type="ECO:0000256" key="1">
    <source>
        <dbReference type="ARBA" id="ARBA00022630"/>
    </source>
</evidence>
<dbReference type="GO" id="GO:0016705">
    <property type="term" value="F:oxidoreductase activity, acting on paired donors, with incorporation or reduction of molecular oxygen"/>
    <property type="evidence" value="ECO:0007669"/>
    <property type="project" value="InterPro"/>
</dbReference>
<feature type="domain" description="Luciferase-like" evidence="8">
    <location>
        <begin position="33"/>
        <end position="352"/>
    </location>
</feature>
<keyword evidence="2 6" id="KW-0288">FMN</keyword>
<evidence type="ECO:0000256" key="3">
    <source>
        <dbReference type="ARBA" id="ARBA00023002"/>
    </source>
</evidence>
<evidence type="ECO:0000259" key="8">
    <source>
        <dbReference type="Pfam" id="PF00296"/>
    </source>
</evidence>
<feature type="region of interest" description="Disordered" evidence="7">
    <location>
        <begin position="334"/>
        <end position="424"/>
    </location>
</feature>